<name>A0A3A6PBJ1_9BACL</name>
<dbReference type="GO" id="GO:0003677">
    <property type="term" value="F:DNA binding"/>
    <property type="evidence" value="ECO:0007669"/>
    <property type="project" value="UniProtKB-KW"/>
</dbReference>
<dbReference type="FunFam" id="1.10.10.10:FF:000001">
    <property type="entry name" value="LysR family transcriptional regulator"/>
    <property type="match status" value="1"/>
</dbReference>
<dbReference type="EMBL" id="QXQB01000006">
    <property type="protein sequence ID" value="RJX37210.1"/>
    <property type="molecule type" value="Genomic_DNA"/>
</dbReference>
<dbReference type="GO" id="GO:0003700">
    <property type="term" value="F:DNA-binding transcription factor activity"/>
    <property type="evidence" value="ECO:0007669"/>
    <property type="project" value="InterPro"/>
</dbReference>
<dbReference type="InterPro" id="IPR000847">
    <property type="entry name" value="LysR_HTH_N"/>
</dbReference>
<dbReference type="InterPro" id="IPR050950">
    <property type="entry name" value="HTH-type_LysR_regulators"/>
</dbReference>
<dbReference type="Proteomes" id="UP000267798">
    <property type="component" value="Unassembled WGS sequence"/>
</dbReference>
<dbReference type="InterPro" id="IPR036388">
    <property type="entry name" value="WH-like_DNA-bd_sf"/>
</dbReference>
<sequence>MDLQHLKYFQTVARLEHMTYAAQELHIAQPALSVIISRMEEQLGVPLFDRQGRRIKLNQYGRIYLGKVNEALHALEEGQRQLSDLAGIEKATISIAATTLNRFSNMLGPYLAAHPQANFRIMQTPTEDMKIQLLQSGEIDFVFAAPPITADGIAGSNLLTEEIMLAVPPQHRLARRSSIRLSEAADEPFISLKPGYSFRDLTFSYCAAAGFVPRVVCEGDEPTSIGSLVAAGLGVAFLPAAARRNHGPLVFLSIEEPVCMRTMQLAWLEGRYVSGAARSFRDFAINYYASGQDKLSLD</sequence>
<proteinExistence type="inferred from homology"/>
<dbReference type="SUPFAM" id="SSF46785">
    <property type="entry name" value="Winged helix' DNA-binding domain"/>
    <property type="match status" value="1"/>
</dbReference>
<dbReference type="AlphaFoldDB" id="A0A3A6PBJ1"/>
<comment type="caution">
    <text evidence="6">The sequence shown here is derived from an EMBL/GenBank/DDBJ whole genome shotgun (WGS) entry which is preliminary data.</text>
</comment>
<evidence type="ECO:0000256" key="4">
    <source>
        <dbReference type="ARBA" id="ARBA00023163"/>
    </source>
</evidence>
<dbReference type="Pfam" id="PF03466">
    <property type="entry name" value="LysR_substrate"/>
    <property type="match status" value="1"/>
</dbReference>
<evidence type="ECO:0000313" key="7">
    <source>
        <dbReference type="Proteomes" id="UP000267798"/>
    </source>
</evidence>
<evidence type="ECO:0000256" key="1">
    <source>
        <dbReference type="ARBA" id="ARBA00009437"/>
    </source>
</evidence>
<organism evidence="6 7">
    <name type="scientific">Paenibacillus pinisoli</name>
    <dbReference type="NCBI Taxonomy" id="1276110"/>
    <lineage>
        <taxon>Bacteria</taxon>
        <taxon>Bacillati</taxon>
        <taxon>Bacillota</taxon>
        <taxon>Bacilli</taxon>
        <taxon>Bacillales</taxon>
        <taxon>Paenibacillaceae</taxon>
        <taxon>Paenibacillus</taxon>
    </lineage>
</organism>
<reference evidence="6 7" key="1">
    <citation type="submission" date="2018-09" db="EMBL/GenBank/DDBJ databases">
        <title>Paenibacillus aracenensis nov. sp. isolated from a cave in southern Spain.</title>
        <authorList>
            <person name="Jurado V."/>
            <person name="Gutierrez-Patricio S."/>
            <person name="Gonzalez-Pimentel J.L."/>
            <person name="Miller A.Z."/>
            <person name="Laiz L."/>
            <person name="Saiz-Jimenez C."/>
        </authorList>
    </citation>
    <scope>NUCLEOTIDE SEQUENCE [LARGE SCALE GENOMIC DNA]</scope>
    <source>
        <strain evidence="6 7">JCM 19203</strain>
    </source>
</reference>
<dbReference type="Gene3D" id="1.10.10.10">
    <property type="entry name" value="Winged helix-like DNA-binding domain superfamily/Winged helix DNA-binding domain"/>
    <property type="match status" value="1"/>
</dbReference>
<comment type="similarity">
    <text evidence="1">Belongs to the LysR transcriptional regulatory family.</text>
</comment>
<dbReference type="InterPro" id="IPR036390">
    <property type="entry name" value="WH_DNA-bd_sf"/>
</dbReference>
<feature type="domain" description="HTH lysR-type" evidence="5">
    <location>
        <begin position="1"/>
        <end position="58"/>
    </location>
</feature>
<keyword evidence="4" id="KW-0804">Transcription</keyword>
<dbReference type="InterPro" id="IPR005119">
    <property type="entry name" value="LysR_subst-bd"/>
</dbReference>
<dbReference type="PROSITE" id="PS50931">
    <property type="entry name" value="HTH_LYSR"/>
    <property type="match status" value="1"/>
</dbReference>
<dbReference type="Pfam" id="PF00126">
    <property type="entry name" value="HTH_1"/>
    <property type="match status" value="1"/>
</dbReference>
<evidence type="ECO:0000259" key="5">
    <source>
        <dbReference type="PROSITE" id="PS50931"/>
    </source>
</evidence>
<evidence type="ECO:0000256" key="3">
    <source>
        <dbReference type="ARBA" id="ARBA00023125"/>
    </source>
</evidence>
<keyword evidence="2" id="KW-0805">Transcription regulation</keyword>
<gene>
    <name evidence="6" type="ORF">D3P09_22885</name>
</gene>
<keyword evidence="7" id="KW-1185">Reference proteome</keyword>
<evidence type="ECO:0000313" key="6">
    <source>
        <dbReference type="EMBL" id="RJX37210.1"/>
    </source>
</evidence>
<keyword evidence="3" id="KW-0238">DNA-binding</keyword>
<dbReference type="PANTHER" id="PTHR30419:SF28">
    <property type="entry name" value="HTH-TYPE TRANSCRIPTIONAL REGULATOR BSDA"/>
    <property type="match status" value="1"/>
</dbReference>
<dbReference type="Gene3D" id="3.40.190.290">
    <property type="match status" value="1"/>
</dbReference>
<dbReference type="PRINTS" id="PR00039">
    <property type="entry name" value="HTHLYSR"/>
</dbReference>
<dbReference type="OrthoDB" id="9803735at2"/>
<dbReference type="RefSeq" id="WP_120113764.1">
    <property type="nucleotide sequence ID" value="NZ_QXQB01000006.1"/>
</dbReference>
<dbReference type="SUPFAM" id="SSF53850">
    <property type="entry name" value="Periplasmic binding protein-like II"/>
    <property type="match status" value="1"/>
</dbReference>
<dbReference type="GO" id="GO:0005829">
    <property type="term" value="C:cytosol"/>
    <property type="evidence" value="ECO:0007669"/>
    <property type="project" value="TreeGrafter"/>
</dbReference>
<dbReference type="PANTHER" id="PTHR30419">
    <property type="entry name" value="HTH-TYPE TRANSCRIPTIONAL REGULATOR YBHD"/>
    <property type="match status" value="1"/>
</dbReference>
<accession>A0A3A6PBJ1</accession>
<protein>
    <submittedName>
        <fullName evidence="6">LysR family transcriptional regulator</fullName>
    </submittedName>
</protein>
<evidence type="ECO:0000256" key="2">
    <source>
        <dbReference type="ARBA" id="ARBA00023015"/>
    </source>
</evidence>